<protein>
    <recommendedName>
        <fullName evidence="3">Small RNA 2'-O-methyltransferase</fullName>
        <ecNumber evidence="11">2.1.1.386</ecNumber>
    </recommendedName>
</protein>
<evidence type="ECO:0000256" key="7">
    <source>
        <dbReference type="ARBA" id="ARBA00022723"/>
    </source>
</evidence>
<feature type="compositionally biased region" description="Polar residues" evidence="13">
    <location>
        <begin position="438"/>
        <end position="451"/>
    </location>
</feature>
<dbReference type="OrthoDB" id="2154311at2759"/>
<feature type="compositionally biased region" description="Low complexity" evidence="13">
    <location>
        <begin position="655"/>
        <end position="665"/>
    </location>
</feature>
<sequence>MQPPAEHTDPAPVPPPAGTPSPSRRRSSSPAASSDDDSDGDYDDTYGAAAGPLGRRRTRPVFFPPLWLARRSECVQLLEAENTRTVVDFGCGAGAVLAFLSLPAYHRDEWPPALPSISSRPVDPARGDDSAAIVASIPPPPPRRRGLHLSRLVGVDGDLAACQAAAKACQPRQGHDKNELRWDDLHLEVWHGGVEVVNLAFEGVDAFVMTEVIEHLSESALSRIPNLLFSVYKPRLVIITTPNHAFNPYFPAPSSLHWSDRPTWSRSALPPPSSAEDHPSHLFPDPTGRTKRVFRDETHTLEWTPDEFRSWCADALRSAGAERDYDVEYSGVGSLKAYYRGVEGGVPFPPPALALHPALAEHPLCTSPIDEPERFFATQIAVFRRRDGATTSAGAAARGEEQRQAQQDKEEEEERVSRSLHVSPINTYSPLPPLDSPLATSKSPHLPSTSPRAPHALVAASTLLAHPAAALPPPANAAERATLRDAVRAAFCAARRGPVLSVEEVWRMGDRALPLVGAGLAASDEDEDAEGRSSESLRVLARGTIGAVVDALVHAEGDGEPASEWGLERLSATHGGAGELCGAEALGVRWGRYDEVVERLERREREEADRAWAERERGTFREEEDDDEGEEARPASEVDALEDRVAAMDVGGEQGEAQQAGWGAARPVDEGREGDSAAAHEGWGTPTPAPVTTTTSSWGDDPW</sequence>
<evidence type="ECO:0000256" key="5">
    <source>
        <dbReference type="ARBA" id="ARBA00022679"/>
    </source>
</evidence>
<feature type="region of interest" description="Disordered" evidence="13">
    <location>
        <begin position="602"/>
        <end position="703"/>
    </location>
</feature>
<keyword evidence="9" id="KW-0694">RNA-binding</keyword>
<evidence type="ECO:0000256" key="3">
    <source>
        <dbReference type="ARBA" id="ARBA00021330"/>
    </source>
</evidence>
<dbReference type="InterPro" id="IPR029063">
    <property type="entry name" value="SAM-dependent_MTases_sf"/>
</dbReference>
<dbReference type="AlphaFoldDB" id="A0A0N8PZQ7"/>
<dbReference type="GO" id="GO:0046872">
    <property type="term" value="F:metal ion binding"/>
    <property type="evidence" value="ECO:0007669"/>
    <property type="project" value="UniProtKB-KW"/>
</dbReference>
<dbReference type="OMA" id="HAFNPYF"/>
<dbReference type="PANTHER" id="PTHR21404">
    <property type="entry name" value="HEN1"/>
    <property type="match status" value="1"/>
</dbReference>
<evidence type="ECO:0000256" key="13">
    <source>
        <dbReference type="SAM" id="MobiDB-lite"/>
    </source>
</evidence>
<dbReference type="EC" id="2.1.1.386" evidence="11"/>
<dbReference type="RefSeq" id="XP_018269046.1">
    <property type="nucleotide sequence ID" value="XM_018414718.1"/>
</dbReference>
<feature type="compositionally biased region" description="Basic and acidic residues" evidence="13">
    <location>
        <begin position="602"/>
        <end position="621"/>
    </location>
</feature>
<evidence type="ECO:0000313" key="15">
    <source>
        <dbReference type="Proteomes" id="UP000053890"/>
    </source>
</evidence>
<feature type="compositionally biased region" description="Acidic residues" evidence="13">
    <location>
        <begin position="34"/>
        <end position="44"/>
    </location>
</feature>
<keyword evidence="8" id="KW-0460">Magnesium</keyword>
<dbReference type="GO" id="GO:0090486">
    <property type="term" value="F:small RNA 2'-O-methyltransferase activity"/>
    <property type="evidence" value="ECO:0007669"/>
    <property type="project" value="UniProtKB-EC"/>
</dbReference>
<evidence type="ECO:0000256" key="4">
    <source>
        <dbReference type="ARBA" id="ARBA00022603"/>
    </source>
</evidence>
<keyword evidence="15" id="KW-1185">Reference proteome</keyword>
<name>A0A0N8PZQ7_RHOGW</name>
<accession>A0A0N8PZQ7</accession>
<keyword evidence="6" id="KW-0949">S-adenosyl-L-methionine</keyword>
<feature type="region of interest" description="Disordered" evidence="13">
    <location>
        <begin position="266"/>
        <end position="289"/>
    </location>
</feature>
<evidence type="ECO:0000256" key="1">
    <source>
        <dbReference type="ARBA" id="ARBA00001946"/>
    </source>
</evidence>
<evidence type="ECO:0000256" key="10">
    <source>
        <dbReference type="ARBA" id="ARBA00023158"/>
    </source>
</evidence>
<gene>
    <name evidence="14" type="ORF">RHOBADRAFT_46091</name>
</gene>
<reference evidence="14 15" key="1">
    <citation type="journal article" date="2015" name="Front. Microbiol.">
        <title>Genome sequence of the plant growth promoting endophytic yeast Rhodotorula graminis WP1.</title>
        <authorList>
            <person name="Firrincieli A."/>
            <person name="Otillar R."/>
            <person name="Salamov A."/>
            <person name="Schmutz J."/>
            <person name="Khan Z."/>
            <person name="Redman R.S."/>
            <person name="Fleck N.D."/>
            <person name="Lindquist E."/>
            <person name="Grigoriev I.V."/>
            <person name="Doty S.L."/>
        </authorList>
    </citation>
    <scope>NUCLEOTIDE SEQUENCE [LARGE SCALE GENOMIC DNA]</scope>
    <source>
        <strain evidence="14 15">WP1</strain>
    </source>
</reference>
<feature type="region of interest" description="Disordered" evidence="13">
    <location>
        <begin position="388"/>
        <end position="452"/>
    </location>
</feature>
<evidence type="ECO:0000256" key="9">
    <source>
        <dbReference type="ARBA" id="ARBA00022884"/>
    </source>
</evidence>
<dbReference type="GeneID" id="28975166"/>
<dbReference type="GO" id="GO:0030422">
    <property type="term" value="P:siRNA processing"/>
    <property type="evidence" value="ECO:0007669"/>
    <property type="project" value="TreeGrafter"/>
</dbReference>
<evidence type="ECO:0000313" key="14">
    <source>
        <dbReference type="EMBL" id="KPV72997.1"/>
    </source>
</evidence>
<dbReference type="SUPFAM" id="SSF53335">
    <property type="entry name" value="S-adenosyl-L-methionine-dependent methyltransferases"/>
    <property type="match status" value="1"/>
</dbReference>
<keyword evidence="5" id="KW-0808">Transferase</keyword>
<dbReference type="InterPro" id="IPR026610">
    <property type="entry name" value="Hen1"/>
</dbReference>
<organism evidence="14 15">
    <name type="scientific">Rhodotorula graminis (strain WP1)</name>
    <dbReference type="NCBI Taxonomy" id="578459"/>
    <lineage>
        <taxon>Eukaryota</taxon>
        <taxon>Fungi</taxon>
        <taxon>Dikarya</taxon>
        <taxon>Basidiomycota</taxon>
        <taxon>Pucciniomycotina</taxon>
        <taxon>Microbotryomycetes</taxon>
        <taxon>Sporidiobolales</taxon>
        <taxon>Sporidiobolaceae</taxon>
        <taxon>Rhodotorula</taxon>
    </lineage>
</organism>
<evidence type="ECO:0000256" key="2">
    <source>
        <dbReference type="ARBA" id="ARBA00009026"/>
    </source>
</evidence>
<dbReference type="EMBL" id="KQ474084">
    <property type="protein sequence ID" value="KPV72997.1"/>
    <property type="molecule type" value="Genomic_DNA"/>
</dbReference>
<dbReference type="GO" id="GO:0003723">
    <property type="term" value="F:RNA binding"/>
    <property type="evidence" value="ECO:0007669"/>
    <property type="project" value="UniProtKB-KW"/>
</dbReference>
<proteinExistence type="inferred from homology"/>
<feature type="compositionally biased region" description="Basic and acidic residues" evidence="13">
    <location>
        <begin position="631"/>
        <end position="646"/>
    </location>
</feature>
<evidence type="ECO:0000256" key="11">
    <source>
        <dbReference type="ARBA" id="ARBA00035025"/>
    </source>
</evidence>
<dbReference type="GO" id="GO:0005737">
    <property type="term" value="C:cytoplasm"/>
    <property type="evidence" value="ECO:0007669"/>
    <property type="project" value="TreeGrafter"/>
</dbReference>
<comment type="cofactor">
    <cofactor evidence="1">
        <name>Mg(2+)</name>
        <dbReference type="ChEBI" id="CHEBI:18420"/>
    </cofactor>
</comment>
<evidence type="ECO:0000256" key="6">
    <source>
        <dbReference type="ARBA" id="ARBA00022691"/>
    </source>
</evidence>
<dbReference type="PANTHER" id="PTHR21404:SF3">
    <property type="entry name" value="SMALL RNA 2'-O-METHYLTRANSFERASE"/>
    <property type="match status" value="1"/>
</dbReference>
<comment type="catalytic activity">
    <reaction evidence="12">
        <text>small RNA 3'-end nucleotide + S-adenosyl-L-methionine = small RNA 3'-end 2'-O-methylnucleotide + S-adenosyl-L-homocysteine + H(+)</text>
        <dbReference type="Rhea" id="RHEA:37887"/>
        <dbReference type="Rhea" id="RHEA-COMP:10415"/>
        <dbReference type="Rhea" id="RHEA-COMP:10416"/>
        <dbReference type="ChEBI" id="CHEBI:15378"/>
        <dbReference type="ChEBI" id="CHEBI:57856"/>
        <dbReference type="ChEBI" id="CHEBI:59789"/>
        <dbReference type="ChEBI" id="CHEBI:74896"/>
        <dbReference type="ChEBI" id="CHEBI:74898"/>
        <dbReference type="EC" id="2.1.1.386"/>
    </reaction>
</comment>
<feature type="region of interest" description="Disordered" evidence="13">
    <location>
        <begin position="1"/>
        <end position="54"/>
    </location>
</feature>
<feature type="compositionally biased region" description="Basic and acidic residues" evidence="13">
    <location>
        <begin position="398"/>
        <end position="408"/>
    </location>
</feature>
<evidence type="ECO:0000256" key="12">
    <source>
        <dbReference type="ARBA" id="ARBA00048418"/>
    </source>
</evidence>
<dbReference type="GO" id="GO:0001510">
    <property type="term" value="P:RNA methylation"/>
    <property type="evidence" value="ECO:0007669"/>
    <property type="project" value="InterPro"/>
</dbReference>
<comment type="similarity">
    <text evidence="2">Belongs to the methyltransferase superfamily. HEN1 family.</text>
</comment>
<keyword evidence="7" id="KW-0479">Metal-binding</keyword>
<dbReference type="Proteomes" id="UP000053890">
    <property type="component" value="Unassembled WGS sequence"/>
</dbReference>
<dbReference type="GO" id="GO:0005634">
    <property type="term" value="C:nucleus"/>
    <property type="evidence" value="ECO:0007669"/>
    <property type="project" value="TreeGrafter"/>
</dbReference>
<dbReference type="Gene3D" id="3.40.50.150">
    <property type="entry name" value="Vaccinia Virus protein VP39"/>
    <property type="match status" value="1"/>
</dbReference>
<evidence type="ECO:0000256" key="8">
    <source>
        <dbReference type="ARBA" id="ARBA00022842"/>
    </source>
</evidence>
<keyword evidence="10" id="KW-0943">RNA-mediated gene silencing</keyword>
<keyword evidence="4" id="KW-0489">Methyltransferase</keyword>